<proteinExistence type="inferred from homology"/>
<evidence type="ECO:0000313" key="13">
    <source>
        <dbReference type="Proteomes" id="UP000319342"/>
    </source>
</evidence>
<dbReference type="GO" id="GO:0005829">
    <property type="term" value="C:cytosol"/>
    <property type="evidence" value="ECO:0007669"/>
    <property type="project" value="TreeGrafter"/>
</dbReference>
<evidence type="ECO:0000256" key="6">
    <source>
        <dbReference type="ARBA" id="ARBA00023244"/>
    </source>
</evidence>
<comment type="catalytic activity">
    <reaction evidence="7 8">
        <text>uroporphyrinogen III + 4 H(+) = coproporphyrinogen III + 4 CO2</text>
        <dbReference type="Rhea" id="RHEA:19865"/>
        <dbReference type="ChEBI" id="CHEBI:15378"/>
        <dbReference type="ChEBI" id="CHEBI:16526"/>
        <dbReference type="ChEBI" id="CHEBI:57308"/>
        <dbReference type="ChEBI" id="CHEBI:57309"/>
        <dbReference type="EC" id="4.1.1.37"/>
    </reaction>
</comment>
<evidence type="ECO:0000259" key="10">
    <source>
        <dbReference type="PROSITE" id="PS00906"/>
    </source>
</evidence>
<dbReference type="CDD" id="cd00717">
    <property type="entry name" value="URO-D"/>
    <property type="match status" value="1"/>
</dbReference>
<comment type="caution">
    <text evidence="7">Lacks conserved residue(s) required for the propagation of feature annotation.</text>
</comment>
<comment type="subcellular location">
    <subcellularLocation>
        <location evidence="7">Cytoplasm</location>
    </subcellularLocation>
</comment>
<evidence type="ECO:0000256" key="3">
    <source>
        <dbReference type="ARBA" id="ARBA00012288"/>
    </source>
</evidence>
<reference evidence="12 13" key="1">
    <citation type="submission" date="2019-02" db="EMBL/GenBank/DDBJ databases">
        <title>Deep-cultivation of Planctomycetes and their phenomic and genomic characterization uncovers novel biology.</title>
        <authorList>
            <person name="Wiegand S."/>
            <person name="Jogler M."/>
            <person name="Boedeker C."/>
            <person name="Pinto D."/>
            <person name="Vollmers J."/>
            <person name="Rivas-Marin E."/>
            <person name="Kohn T."/>
            <person name="Peeters S.H."/>
            <person name="Heuer A."/>
            <person name="Rast P."/>
            <person name="Oberbeckmann S."/>
            <person name="Bunk B."/>
            <person name="Jeske O."/>
            <person name="Meyerdierks A."/>
            <person name="Storesund J.E."/>
            <person name="Kallscheuer N."/>
            <person name="Luecker S."/>
            <person name="Lage O.M."/>
            <person name="Pohl T."/>
            <person name="Merkel B.J."/>
            <person name="Hornburger P."/>
            <person name="Mueller R.-W."/>
            <person name="Bruemmer F."/>
            <person name="Labrenz M."/>
            <person name="Spormann A.M."/>
            <person name="Op den Camp H."/>
            <person name="Overmann J."/>
            <person name="Amann R."/>
            <person name="Jetten M.S.M."/>
            <person name="Mascher T."/>
            <person name="Medema M.H."/>
            <person name="Devos D.P."/>
            <person name="Kaster A.-K."/>
            <person name="Ovreas L."/>
            <person name="Rohde M."/>
            <person name="Galperin M.Y."/>
            <person name="Jogler C."/>
        </authorList>
    </citation>
    <scope>NUCLEOTIDE SEQUENCE [LARGE SCALE GENOMIC DNA]</scope>
    <source>
        <strain evidence="12 13">Pla163</strain>
    </source>
</reference>
<evidence type="ECO:0000256" key="5">
    <source>
        <dbReference type="ARBA" id="ARBA00023239"/>
    </source>
</evidence>
<dbReference type="PROSITE" id="PS00907">
    <property type="entry name" value="UROD_2"/>
    <property type="match status" value="1"/>
</dbReference>
<feature type="binding site" evidence="7">
    <location>
        <position position="75"/>
    </location>
    <ligand>
        <name>substrate</name>
    </ligand>
</feature>
<feature type="domain" description="Uroporphyrinogen decarboxylase (URO-D)" evidence="11">
    <location>
        <begin position="154"/>
        <end position="170"/>
    </location>
</feature>
<keyword evidence="6 7" id="KW-0627">Porphyrin biosynthesis</keyword>
<gene>
    <name evidence="7 12" type="primary">hemE</name>
    <name evidence="12" type="ORF">Pla163_36730</name>
</gene>
<organism evidence="12 13">
    <name type="scientific">Rohdeia mirabilis</name>
    <dbReference type="NCBI Taxonomy" id="2528008"/>
    <lineage>
        <taxon>Bacteria</taxon>
        <taxon>Pseudomonadati</taxon>
        <taxon>Planctomycetota</taxon>
        <taxon>Planctomycetia</taxon>
        <taxon>Planctomycetia incertae sedis</taxon>
        <taxon>Rohdeia</taxon>
    </lineage>
</organism>
<dbReference type="InterPro" id="IPR038071">
    <property type="entry name" value="UROD/MetE-like_sf"/>
</dbReference>
<dbReference type="PANTHER" id="PTHR21091">
    <property type="entry name" value="METHYLTETRAHYDROFOLATE:HOMOCYSTEINE METHYLTRANSFERASE RELATED"/>
    <property type="match status" value="1"/>
</dbReference>
<evidence type="ECO:0000256" key="2">
    <source>
        <dbReference type="ARBA" id="ARBA00009935"/>
    </source>
</evidence>
<evidence type="ECO:0000256" key="9">
    <source>
        <dbReference type="RuleBase" id="RU004169"/>
    </source>
</evidence>
<dbReference type="EMBL" id="CP036290">
    <property type="protein sequence ID" value="QDU86522.1"/>
    <property type="molecule type" value="Genomic_DNA"/>
</dbReference>
<feature type="binding site" evidence="7">
    <location>
        <begin position="26"/>
        <end position="30"/>
    </location>
    <ligand>
        <name>substrate</name>
    </ligand>
</feature>
<dbReference type="InterPro" id="IPR000257">
    <property type="entry name" value="Uroporphyrinogen_deCOase"/>
</dbReference>
<sequence>MTTCRQRFLDALHCRPTDRPPAWFMRQAGRYLPEYRELRSTQTFMETLADAERAAEITLQPIRRFGMDAAVVFSDILVPLAAMGMGLEFESGVGPVLTPPVRDMDGVRALRDFDPDVAVAHLAETLRICRRELDSDAFASHDLGGRNAGPRGLIGFCGAPFTVASYAVEGRGSRTFEHTKKMMWTEPRTFDALLSRIVDVSLPYLAMQVACGADVLQLFDSWGGALDAATYQRAVLPHLTRLVKGARDLGVPVIVYMNGGSHLLDELLASEPSALAIDWRVVPQVASAKVGPHVALQGNMDPIVLLADAAAVRSETARTLAAFEGHPGYVFNVGSGFVPATVPENVAVALETVRG</sequence>
<evidence type="ECO:0000256" key="7">
    <source>
        <dbReference type="HAMAP-Rule" id="MF_00218"/>
    </source>
</evidence>
<dbReference type="UniPathway" id="UPA00251">
    <property type="reaction ID" value="UER00321"/>
</dbReference>
<feature type="domain" description="Uroporphyrinogen decarboxylase (URO-D)" evidence="10">
    <location>
        <begin position="21"/>
        <end position="30"/>
    </location>
</feature>
<evidence type="ECO:0000259" key="11">
    <source>
        <dbReference type="PROSITE" id="PS00907"/>
    </source>
</evidence>
<feature type="binding site" evidence="7">
    <location>
        <position position="221"/>
    </location>
    <ligand>
        <name>substrate</name>
    </ligand>
</feature>
<keyword evidence="7" id="KW-0963">Cytoplasm</keyword>
<comment type="pathway">
    <text evidence="1 7 8">Porphyrin-containing compound metabolism; protoporphyrin-IX biosynthesis; coproporphyrinogen-III from 5-aminolevulinate: step 4/4.</text>
</comment>
<feature type="binding site" evidence="7">
    <location>
        <position position="166"/>
    </location>
    <ligand>
        <name>substrate</name>
    </ligand>
</feature>
<evidence type="ECO:0000256" key="1">
    <source>
        <dbReference type="ARBA" id="ARBA00004804"/>
    </source>
</evidence>
<keyword evidence="13" id="KW-1185">Reference proteome</keyword>
<dbReference type="EC" id="4.1.1.37" evidence="3 7"/>
<accession>A0A518D4W9</accession>
<feature type="site" description="Transition state stabilizer" evidence="7">
    <location>
        <position position="75"/>
    </location>
</feature>
<dbReference type="Pfam" id="PF01208">
    <property type="entry name" value="URO-D"/>
    <property type="match status" value="1"/>
</dbReference>
<dbReference type="Gene3D" id="3.20.20.210">
    <property type="match status" value="1"/>
</dbReference>
<dbReference type="PANTHER" id="PTHR21091:SF169">
    <property type="entry name" value="UROPORPHYRINOGEN DECARBOXYLASE"/>
    <property type="match status" value="1"/>
</dbReference>
<dbReference type="Proteomes" id="UP000319342">
    <property type="component" value="Chromosome"/>
</dbReference>
<evidence type="ECO:0000256" key="4">
    <source>
        <dbReference type="ARBA" id="ARBA00022793"/>
    </source>
</evidence>
<evidence type="ECO:0000256" key="8">
    <source>
        <dbReference type="RuleBase" id="RU000554"/>
    </source>
</evidence>
<dbReference type="SUPFAM" id="SSF51726">
    <property type="entry name" value="UROD/MetE-like"/>
    <property type="match status" value="1"/>
</dbReference>
<dbReference type="AlphaFoldDB" id="A0A518D4W9"/>
<dbReference type="RefSeq" id="WP_419186111.1">
    <property type="nucleotide sequence ID" value="NZ_CP036290.1"/>
</dbReference>
<dbReference type="GO" id="GO:0004853">
    <property type="term" value="F:uroporphyrinogen decarboxylase activity"/>
    <property type="evidence" value="ECO:0007669"/>
    <property type="project" value="UniProtKB-UniRule"/>
</dbReference>
<dbReference type="NCBIfam" id="TIGR01464">
    <property type="entry name" value="hemE"/>
    <property type="match status" value="1"/>
</dbReference>
<keyword evidence="5 7" id="KW-0456">Lyase</keyword>
<keyword evidence="4 7" id="KW-0210">Decarboxylase</keyword>
<name>A0A518D4W9_9BACT</name>
<comment type="function">
    <text evidence="7">Catalyzes the decarboxylation of four acetate groups of uroporphyrinogen-III to yield coproporphyrinogen-III.</text>
</comment>
<comment type="similarity">
    <text evidence="2 7 9">Belongs to the uroporphyrinogen decarboxylase family.</text>
</comment>
<dbReference type="InterPro" id="IPR006361">
    <property type="entry name" value="Uroporphyrinogen_deCO2ase_HemE"/>
</dbReference>
<protein>
    <recommendedName>
        <fullName evidence="3 7">Uroporphyrinogen decarboxylase</fullName>
        <shortName evidence="7">UPD</shortName>
        <shortName evidence="7">URO-D</shortName>
        <ecNumber evidence="3 7">4.1.1.37</ecNumber>
    </recommendedName>
</protein>
<comment type="subunit">
    <text evidence="7">Homodimer.</text>
</comment>
<dbReference type="GO" id="GO:0019353">
    <property type="term" value="P:protoporphyrinogen IX biosynthetic process from glutamate"/>
    <property type="evidence" value="ECO:0007669"/>
    <property type="project" value="TreeGrafter"/>
</dbReference>
<evidence type="ECO:0000313" key="12">
    <source>
        <dbReference type="EMBL" id="QDU86522.1"/>
    </source>
</evidence>
<dbReference type="HAMAP" id="MF_00218">
    <property type="entry name" value="URO_D"/>
    <property type="match status" value="1"/>
</dbReference>
<dbReference type="PROSITE" id="PS00906">
    <property type="entry name" value="UROD_1"/>
    <property type="match status" value="1"/>
</dbReference>